<feature type="compositionally biased region" description="Polar residues" evidence="1">
    <location>
        <begin position="1"/>
        <end position="21"/>
    </location>
</feature>
<reference evidence="2" key="2">
    <citation type="submission" date="2023-05" db="EMBL/GenBank/DDBJ databases">
        <authorList>
            <consortium name="Lawrence Berkeley National Laboratory"/>
            <person name="Steindorff A."/>
            <person name="Hensen N."/>
            <person name="Bonometti L."/>
            <person name="Westerberg I."/>
            <person name="Brannstrom I.O."/>
            <person name="Guillou S."/>
            <person name="Cros-Aarteil S."/>
            <person name="Calhoun S."/>
            <person name="Haridas S."/>
            <person name="Kuo A."/>
            <person name="Mondo S."/>
            <person name="Pangilinan J."/>
            <person name="Riley R."/>
            <person name="Labutti K."/>
            <person name="Andreopoulos B."/>
            <person name="Lipzen A."/>
            <person name="Chen C."/>
            <person name="Yanf M."/>
            <person name="Daum C."/>
            <person name="Ng V."/>
            <person name="Clum A."/>
            <person name="Ohm R."/>
            <person name="Martin F."/>
            <person name="Silar P."/>
            <person name="Natvig D."/>
            <person name="Lalanne C."/>
            <person name="Gautier V."/>
            <person name="Ament-Velasquez S.L."/>
            <person name="Kruys A."/>
            <person name="Hutchinson M.I."/>
            <person name="Powell A.J."/>
            <person name="Barry K."/>
            <person name="Miller A.N."/>
            <person name="Grigoriev I.V."/>
            <person name="Debuchy R."/>
            <person name="Gladieux P."/>
            <person name="Thoren M.H."/>
            <person name="Johannesson H."/>
        </authorList>
    </citation>
    <scope>NUCLEOTIDE SEQUENCE</scope>
    <source>
        <strain evidence="2">CBS 990.96</strain>
    </source>
</reference>
<evidence type="ECO:0000313" key="2">
    <source>
        <dbReference type="EMBL" id="KAK4221056.1"/>
    </source>
</evidence>
<name>A0AAN6YN40_9PEZI</name>
<sequence>MDSNGVNAPTLQTTRKSTQSREVLAVHSKSIASPTRTKRPIHRAELCRLAKKLWKLRTAFANQVQMSTLPNSVIAKFKRCIMDLDLCLRRWGL</sequence>
<comment type="caution">
    <text evidence="2">The sequence shown here is derived from an EMBL/GenBank/DDBJ whole genome shotgun (WGS) entry which is preliminary data.</text>
</comment>
<organism evidence="2 3">
    <name type="scientific">Podospora fimiseda</name>
    <dbReference type="NCBI Taxonomy" id="252190"/>
    <lineage>
        <taxon>Eukaryota</taxon>
        <taxon>Fungi</taxon>
        <taxon>Dikarya</taxon>
        <taxon>Ascomycota</taxon>
        <taxon>Pezizomycotina</taxon>
        <taxon>Sordariomycetes</taxon>
        <taxon>Sordariomycetidae</taxon>
        <taxon>Sordariales</taxon>
        <taxon>Podosporaceae</taxon>
        <taxon>Podospora</taxon>
    </lineage>
</organism>
<gene>
    <name evidence="2" type="ORF">QBC38DRAFT_461899</name>
</gene>
<protein>
    <submittedName>
        <fullName evidence="2">Uncharacterized protein</fullName>
    </submittedName>
</protein>
<keyword evidence="3" id="KW-1185">Reference proteome</keyword>
<feature type="region of interest" description="Disordered" evidence="1">
    <location>
        <begin position="1"/>
        <end position="26"/>
    </location>
</feature>
<evidence type="ECO:0000313" key="3">
    <source>
        <dbReference type="Proteomes" id="UP001301958"/>
    </source>
</evidence>
<accession>A0AAN6YN40</accession>
<dbReference type="AlphaFoldDB" id="A0AAN6YN40"/>
<reference evidence="2" key="1">
    <citation type="journal article" date="2023" name="Mol. Phylogenet. Evol.">
        <title>Genome-scale phylogeny and comparative genomics of the fungal order Sordariales.</title>
        <authorList>
            <person name="Hensen N."/>
            <person name="Bonometti L."/>
            <person name="Westerberg I."/>
            <person name="Brannstrom I.O."/>
            <person name="Guillou S."/>
            <person name="Cros-Aarteil S."/>
            <person name="Calhoun S."/>
            <person name="Haridas S."/>
            <person name="Kuo A."/>
            <person name="Mondo S."/>
            <person name="Pangilinan J."/>
            <person name="Riley R."/>
            <person name="LaButti K."/>
            <person name="Andreopoulos B."/>
            <person name="Lipzen A."/>
            <person name="Chen C."/>
            <person name="Yan M."/>
            <person name="Daum C."/>
            <person name="Ng V."/>
            <person name="Clum A."/>
            <person name="Steindorff A."/>
            <person name="Ohm R.A."/>
            <person name="Martin F."/>
            <person name="Silar P."/>
            <person name="Natvig D.O."/>
            <person name="Lalanne C."/>
            <person name="Gautier V."/>
            <person name="Ament-Velasquez S.L."/>
            <person name="Kruys A."/>
            <person name="Hutchinson M.I."/>
            <person name="Powell A.J."/>
            <person name="Barry K."/>
            <person name="Miller A.N."/>
            <person name="Grigoriev I.V."/>
            <person name="Debuchy R."/>
            <person name="Gladieux P."/>
            <person name="Hiltunen Thoren M."/>
            <person name="Johannesson H."/>
        </authorList>
    </citation>
    <scope>NUCLEOTIDE SEQUENCE</scope>
    <source>
        <strain evidence="2">CBS 990.96</strain>
    </source>
</reference>
<evidence type="ECO:0000256" key="1">
    <source>
        <dbReference type="SAM" id="MobiDB-lite"/>
    </source>
</evidence>
<dbReference type="Proteomes" id="UP001301958">
    <property type="component" value="Unassembled WGS sequence"/>
</dbReference>
<dbReference type="EMBL" id="MU865592">
    <property type="protein sequence ID" value="KAK4221056.1"/>
    <property type="molecule type" value="Genomic_DNA"/>
</dbReference>
<proteinExistence type="predicted"/>